<feature type="transmembrane region" description="Helical" evidence="12">
    <location>
        <begin position="172"/>
        <end position="193"/>
    </location>
</feature>
<feature type="transmembrane region" description="Helical" evidence="12">
    <location>
        <begin position="289"/>
        <end position="319"/>
    </location>
</feature>
<keyword evidence="7 12" id="KW-0769">Symport</keyword>
<dbReference type="RefSeq" id="WP_102070461.1">
    <property type="nucleotide sequence ID" value="NZ_PDNV01000008.1"/>
</dbReference>
<keyword evidence="11 12" id="KW-0472">Membrane</keyword>
<keyword evidence="9 12" id="KW-1133">Transmembrane helix</keyword>
<keyword evidence="8 12" id="KW-0630">Potassium</keyword>
<evidence type="ECO:0000256" key="5">
    <source>
        <dbReference type="ARBA" id="ARBA00022538"/>
    </source>
</evidence>
<evidence type="ECO:0000256" key="2">
    <source>
        <dbReference type="ARBA" id="ARBA00007019"/>
    </source>
</evidence>
<protein>
    <recommendedName>
        <fullName evidence="12">Probable potassium transport system protein Kup</fullName>
    </recommendedName>
</protein>
<dbReference type="Proteomes" id="UP000234328">
    <property type="component" value="Unassembled WGS sequence"/>
</dbReference>
<comment type="caution">
    <text evidence="15">The sequence shown here is derived from an EMBL/GenBank/DDBJ whole genome shotgun (WGS) entry which is preliminary data.</text>
</comment>
<dbReference type="InterPro" id="IPR053951">
    <property type="entry name" value="K_trans_N"/>
</dbReference>
<keyword evidence="16" id="KW-1185">Reference proteome</keyword>
<proteinExistence type="inferred from homology"/>
<evidence type="ECO:0000256" key="9">
    <source>
        <dbReference type="ARBA" id="ARBA00022989"/>
    </source>
</evidence>
<evidence type="ECO:0000259" key="13">
    <source>
        <dbReference type="Pfam" id="PF02705"/>
    </source>
</evidence>
<comment type="catalytic activity">
    <reaction evidence="12">
        <text>K(+)(in) + H(+)(in) = K(+)(out) + H(+)(out)</text>
        <dbReference type="Rhea" id="RHEA:28490"/>
        <dbReference type="ChEBI" id="CHEBI:15378"/>
        <dbReference type="ChEBI" id="CHEBI:29103"/>
    </reaction>
</comment>
<organism evidence="15 16">
    <name type="scientific">Pollutimonas nitritireducens</name>
    <dbReference type="NCBI Taxonomy" id="2045209"/>
    <lineage>
        <taxon>Bacteria</taxon>
        <taxon>Pseudomonadati</taxon>
        <taxon>Pseudomonadota</taxon>
        <taxon>Betaproteobacteria</taxon>
        <taxon>Burkholderiales</taxon>
        <taxon>Alcaligenaceae</taxon>
        <taxon>Pollutimonas</taxon>
    </lineage>
</organism>
<dbReference type="GO" id="GO:0015079">
    <property type="term" value="F:potassium ion transmembrane transporter activity"/>
    <property type="evidence" value="ECO:0007669"/>
    <property type="project" value="UniProtKB-UniRule"/>
</dbReference>
<accession>A0A2N4UDV1</accession>
<evidence type="ECO:0000256" key="1">
    <source>
        <dbReference type="ARBA" id="ARBA00004141"/>
    </source>
</evidence>
<keyword evidence="4 12" id="KW-1003">Cell membrane</keyword>
<keyword evidence="10 12" id="KW-0406">Ion transport</keyword>
<dbReference type="OrthoDB" id="9805577at2"/>
<reference evidence="15 16" key="1">
    <citation type="submission" date="2017-10" db="EMBL/GenBank/DDBJ databases">
        <title>Two draft genome sequences of Pusillimonas sp. strains isolated from a nitrate- and radionuclide-contaminated groundwater in Russia.</title>
        <authorList>
            <person name="Grouzdev D.S."/>
            <person name="Tourova T.P."/>
            <person name="Goeva M.A."/>
            <person name="Babich T.L."/>
            <person name="Sokolova D.S."/>
            <person name="Abdullin R."/>
            <person name="Poltaraus A.B."/>
            <person name="Toshchakov S.V."/>
            <person name="Nazina T.N."/>
        </authorList>
    </citation>
    <scope>NUCLEOTIDE SEQUENCE [LARGE SCALE GENOMIC DNA]</scope>
    <source>
        <strain evidence="15 16">JR1/69-2-13</strain>
    </source>
</reference>
<dbReference type="Pfam" id="PF22776">
    <property type="entry name" value="K_trans_C"/>
    <property type="match status" value="1"/>
</dbReference>
<evidence type="ECO:0000256" key="8">
    <source>
        <dbReference type="ARBA" id="ARBA00022958"/>
    </source>
</evidence>
<evidence type="ECO:0000313" key="16">
    <source>
        <dbReference type="Proteomes" id="UP000234328"/>
    </source>
</evidence>
<feature type="transmembrane region" description="Helical" evidence="12">
    <location>
        <begin position="144"/>
        <end position="160"/>
    </location>
</feature>
<comment type="subcellular location">
    <subcellularLocation>
        <location evidence="12">Cell membrane</location>
        <topology evidence="12">Multi-pass membrane protein</topology>
    </subcellularLocation>
    <subcellularLocation>
        <location evidence="1">Membrane</location>
        <topology evidence="1">Multi-pass membrane protein</topology>
    </subcellularLocation>
</comment>
<feature type="transmembrane region" description="Helical" evidence="12">
    <location>
        <begin position="105"/>
        <end position="132"/>
    </location>
</feature>
<dbReference type="InterPro" id="IPR003855">
    <property type="entry name" value="K+_transporter"/>
</dbReference>
<feature type="transmembrane region" description="Helical" evidence="12">
    <location>
        <begin position="427"/>
        <end position="446"/>
    </location>
</feature>
<name>A0A2N4UDV1_9BURK</name>
<evidence type="ECO:0000259" key="14">
    <source>
        <dbReference type="Pfam" id="PF22776"/>
    </source>
</evidence>
<evidence type="ECO:0000256" key="7">
    <source>
        <dbReference type="ARBA" id="ARBA00022847"/>
    </source>
</evidence>
<feature type="transmembrane region" description="Helical" evidence="12">
    <location>
        <begin position="50"/>
        <end position="71"/>
    </location>
</feature>
<dbReference type="PANTHER" id="PTHR30540">
    <property type="entry name" value="OSMOTIC STRESS POTASSIUM TRANSPORTER"/>
    <property type="match status" value="1"/>
</dbReference>
<feature type="transmembrane region" description="Helical" evidence="12">
    <location>
        <begin position="396"/>
        <end position="415"/>
    </location>
</feature>
<keyword evidence="6 12" id="KW-0812">Transmembrane</keyword>
<dbReference type="PANTHER" id="PTHR30540:SF79">
    <property type="entry name" value="LOW AFFINITY POTASSIUM TRANSPORT SYSTEM PROTEIN KUP"/>
    <property type="match status" value="1"/>
</dbReference>
<feature type="transmembrane region" description="Helical" evidence="12">
    <location>
        <begin position="367"/>
        <end position="389"/>
    </location>
</feature>
<feature type="domain" description="K+ potassium transporter integral membrane" evidence="13">
    <location>
        <begin position="13"/>
        <end position="466"/>
    </location>
</feature>
<dbReference type="GO" id="GO:0015293">
    <property type="term" value="F:symporter activity"/>
    <property type="evidence" value="ECO:0007669"/>
    <property type="project" value="UniProtKB-UniRule"/>
</dbReference>
<evidence type="ECO:0000256" key="3">
    <source>
        <dbReference type="ARBA" id="ARBA00022448"/>
    </source>
</evidence>
<feature type="domain" description="K+ potassium transporter C-terminal" evidence="14">
    <location>
        <begin position="477"/>
        <end position="625"/>
    </location>
</feature>
<evidence type="ECO:0000256" key="11">
    <source>
        <dbReference type="ARBA" id="ARBA00023136"/>
    </source>
</evidence>
<gene>
    <name evidence="12" type="primary">kup</name>
    <name evidence="15" type="ORF">CR155_12930</name>
</gene>
<comment type="similarity">
    <text evidence="2 12">Belongs to the HAK/KUP transporter (TC 2.A.72) family.</text>
</comment>
<dbReference type="InterPro" id="IPR023051">
    <property type="entry name" value="Kup"/>
</dbReference>
<evidence type="ECO:0000256" key="12">
    <source>
        <dbReference type="HAMAP-Rule" id="MF_01522"/>
    </source>
</evidence>
<evidence type="ECO:0000256" key="4">
    <source>
        <dbReference type="ARBA" id="ARBA00022475"/>
    </source>
</evidence>
<feature type="transmembrane region" description="Helical" evidence="12">
    <location>
        <begin position="248"/>
        <end position="269"/>
    </location>
</feature>
<dbReference type="InterPro" id="IPR053952">
    <property type="entry name" value="K_trans_C"/>
</dbReference>
<evidence type="ECO:0000256" key="10">
    <source>
        <dbReference type="ARBA" id="ARBA00023065"/>
    </source>
</evidence>
<dbReference type="HAMAP" id="MF_01522">
    <property type="entry name" value="Kup"/>
    <property type="match status" value="1"/>
</dbReference>
<feature type="transmembrane region" description="Helical" evidence="12">
    <location>
        <begin position="213"/>
        <end position="236"/>
    </location>
</feature>
<evidence type="ECO:0000313" key="15">
    <source>
        <dbReference type="EMBL" id="PLC53191.1"/>
    </source>
</evidence>
<keyword evidence="5 12" id="KW-0633">Potassium transport</keyword>
<keyword evidence="3 12" id="KW-0813">Transport</keyword>
<dbReference type="Pfam" id="PF02705">
    <property type="entry name" value="K_trans"/>
    <property type="match status" value="1"/>
</dbReference>
<dbReference type="EMBL" id="PDNV01000008">
    <property type="protein sequence ID" value="PLC53191.1"/>
    <property type="molecule type" value="Genomic_DNA"/>
</dbReference>
<dbReference type="AlphaFoldDB" id="A0A2N4UDV1"/>
<sequence length="625" mass="68173">MTPHPQKSPVAILTLGALGVVYGDIGTSPLYTMKEVFSAEHGLALSEANLFGVVSLIVWGLIIIVSLKYVVLVLRANNRGEGGIMALTALALSAVSRKSQWYHPVLLIGMIGAAMFYGDGVITPAISVLSAIEGLEIATPALKPYVVPLTVAVLVALYMLQRRGTAGIGKWFGPIVLLWFIALGLMGIVNIVANPSILAALNPLHAVSFLAQNGWLAFVALGAVVLAFTGAEALYADMGHFGRKPIRFAWFLVVFPGLALNYLGQGGLLLSNPEAISNPFYQQLGPWSIYPLVVLATMATVIASQATISGTFSMTQQAIALGFLPRMRVLYTSEREIGQIYIPAVNWMQCIVVILAVVGFGSSTNLAAAYGIAVTVTMLMTTILTFFVIRYKWRYNLLLCWAATGFFLIIDFAFFSATALKLLHGGWFPLALGATMVFIMLTWNTGRELVFENLKKHAIPLGSFLQSLFLSPPHRVPGTAIFFRAEGDGVPHAMLHNLLHNKVLHDRTVFLTVFNADIPQIAQSERVAVEPLGHECYQINVYFGFKDDRNIPQALQLCKQQGLAFEPMETSYFIARQTVIPSIGSGMALWRESLYAAMSRNARDAADFFRLPTNRVIELGAQIEI</sequence>
<feature type="transmembrane region" description="Helical" evidence="12">
    <location>
        <begin position="340"/>
        <end position="361"/>
    </location>
</feature>
<comment type="function">
    <text evidence="12">Transport of potassium into the cell. Likely operates as a K(+):H(+) symporter.</text>
</comment>
<evidence type="ECO:0000256" key="6">
    <source>
        <dbReference type="ARBA" id="ARBA00022692"/>
    </source>
</evidence>
<dbReference type="GO" id="GO:0005886">
    <property type="term" value="C:plasma membrane"/>
    <property type="evidence" value="ECO:0007669"/>
    <property type="project" value="UniProtKB-SubCell"/>
</dbReference>